<dbReference type="GO" id="GO:0006364">
    <property type="term" value="P:rRNA processing"/>
    <property type="evidence" value="ECO:0007669"/>
    <property type="project" value="UniProtKB-KW"/>
</dbReference>
<proteinExistence type="inferred from homology"/>
<dbReference type="CDD" id="cd15542">
    <property type="entry name" value="PHD_UBR7"/>
    <property type="match status" value="1"/>
</dbReference>
<sequence length="617" mass="70650">MDKDDESECTNNKISENCANQQQVSAPQNSTADGSTQAVDGNKPDDANVSAEEQEEEIGTTVEDFVGTLDELIKMHEEDEDTAVALLGGCLDLVCTYSEGYKSRQPLYSCKTCFSKTGKLAGICYACSENCHHGHDLVEMYSKRHFCCDCGNTKFETKCKLFEEKDTLNKRNKYNDNFKGIFCTCKKPFPPEANDADASLEDMLQCCMCEDWFHPSHIFPPGQCPIEDDMDGLSEDIDGIICKDCVVKHPFLAFYPFGKRSCNELSKNEDKNGEDEEEGSSNKCKLEALKKVKQLKDEEIANSLMHDMDCQFLLEPEDTIAYFEQQNREKAAQKDEGKDLYQIVVDESKEHDTALKVLASIEHMKQHCKEFFEKRKTQKRGPITGDDVEQCFSELRAKRQKLEEEQQNGLNPSGDGPWTQARHKKTQKFRNKLQKLIKPTDDRIKDELRVKRPRKEDENALKIKEAPKISAAMFLKYNTQLGPPFHVIIDTNFVNFSIKNRIDLMQGFMDCLYAKVVPYISDCVLGELEKMGRRFKLALKIIKDSRFKRLQCSHKGIYADDCIVQRVTQHKCYIVATCDKDLRQRIRKIPGVPIMYVRDHRYTIERMPDAYGAPKLG</sequence>
<evidence type="ECO:0000256" key="9">
    <source>
        <dbReference type="ARBA" id="ARBA00069243"/>
    </source>
</evidence>
<evidence type="ECO:0000256" key="2">
    <source>
        <dbReference type="ARBA" id="ARBA00022517"/>
    </source>
</evidence>
<dbReference type="SUPFAM" id="SSF88723">
    <property type="entry name" value="PIN domain-like"/>
    <property type="match status" value="1"/>
</dbReference>
<dbReference type="Pfam" id="PF04900">
    <property type="entry name" value="Fcf1"/>
    <property type="match status" value="1"/>
</dbReference>
<reference evidence="13" key="1">
    <citation type="submission" date="2014-05" db="EMBL/GenBank/DDBJ databases">
        <title>The genome and life-stage specific transcriptomes of Globodera pallida elucidate key aspects of plant parasitism by a cyst nematode.</title>
        <authorList>
            <person name="Cotton J.A."/>
            <person name="Lilley C.J."/>
            <person name="Jones L.M."/>
            <person name="Kikuchi T."/>
            <person name="Reid A.J."/>
            <person name="Thorpe P."/>
            <person name="Tsai I.J."/>
            <person name="Beasley H."/>
            <person name="Blok V."/>
            <person name="Cock P.J.A."/>
            <person name="Van den Akker S.E."/>
            <person name="Holroyd N."/>
            <person name="Hunt M."/>
            <person name="Mantelin S."/>
            <person name="Naghra H."/>
            <person name="Pain A."/>
            <person name="Palomares-Rius J.E."/>
            <person name="Zarowiecki M."/>
            <person name="Berriman M."/>
            <person name="Jones J.T."/>
            <person name="Urwin P.E."/>
        </authorList>
    </citation>
    <scope>NUCLEOTIDE SEQUENCE [LARGE SCALE GENOMIC DNA]</scope>
    <source>
        <strain evidence="13">Lindley</strain>
    </source>
</reference>
<evidence type="ECO:0000256" key="5">
    <source>
        <dbReference type="ARBA" id="ARBA00022771"/>
    </source>
</evidence>
<comment type="subcellular location">
    <subcellularLocation>
        <location evidence="1">Nucleus</location>
        <location evidence="1">Nucleolus</location>
    </subcellularLocation>
</comment>
<dbReference type="PANTHER" id="PTHR13513:SF9">
    <property type="entry name" value="E3 UBIQUITIN-PROTEIN LIGASE UBR7-RELATED"/>
    <property type="match status" value="1"/>
</dbReference>
<organism evidence="13 14">
    <name type="scientific">Globodera pallida</name>
    <name type="common">Potato cyst nematode worm</name>
    <name type="synonym">Heterodera pallida</name>
    <dbReference type="NCBI Taxonomy" id="36090"/>
    <lineage>
        <taxon>Eukaryota</taxon>
        <taxon>Metazoa</taxon>
        <taxon>Ecdysozoa</taxon>
        <taxon>Nematoda</taxon>
        <taxon>Chromadorea</taxon>
        <taxon>Rhabditida</taxon>
        <taxon>Tylenchina</taxon>
        <taxon>Tylenchomorpha</taxon>
        <taxon>Tylenchoidea</taxon>
        <taxon>Heteroderidae</taxon>
        <taxon>Heteroderinae</taxon>
        <taxon>Globodera</taxon>
    </lineage>
</organism>
<keyword evidence="7" id="KW-0539">Nucleus</keyword>
<dbReference type="GO" id="GO:0061630">
    <property type="term" value="F:ubiquitin protein ligase activity"/>
    <property type="evidence" value="ECO:0007669"/>
    <property type="project" value="InterPro"/>
</dbReference>
<dbReference type="PANTHER" id="PTHR13513">
    <property type="entry name" value="E3 UBIQUITIN-PROTEIN LIGASE UBR7"/>
    <property type="match status" value="1"/>
</dbReference>
<dbReference type="WBParaSite" id="GPLIN_001022800">
    <property type="protein sequence ID" value="GPLIN_001022800"/>
    <property type="gene ID" value="GPLIN_001022800"/>
</dbReference>
<keyword evidence="3" id="KW-0698">rRNA processing</keyword>
<comment type="similarity">
    <text evidence="8">Belongs to the UTP23/FCF1 family. FCF1 subfamily.</text>
</comment>
<dbReference type="InterPro" id="IPR003126">
    <property type="entry name" value="Znf_UBR"/>
</dbReference>
<evidence type="ECO:0000259" key="12">
    <source>
        <dbReference type="PROSITE" id="PS51157"/>
    </source>
</evidence>
<dbReference type="GO" id="GO:0042274">
    <property type="term" value="P:ribosomal small subunit biogenesis"/>
    <property type="evidence" value="ECO:0007669"/>
    <property type="project" value="UniProtKB-ARBA"/>
</dbReference>
<dbReference type="InterPro" id="IPR029060">
    <property type="entry name" value="PIN-like_dom_sf"/>
</dbReference>
<feature type="region of interest" description="Disordered" evidence="11">
    <location>
        <begin position="402"/>
        <end position="422"/>
    </location>
</feature>
<dbReference type="GO" id="GO:0005737">
    <property type="term" value="C:cytoplasm"/>
    <property type="evidence" value="ECO:0007669"/>
    <property type="project" value="TreeGrafter"/>
</dbReference>
<dbReference type="SMART" id="SM00670">
    <property type="entry name" value="PINc"/>
    <property type="match status" value="1"/>
</dbReference>
<name>A0A183CBH7_GLOPA</name>
<keyword evidence="6" id="KW-0862">Zinc</keyword>
<dbReference type="CDD" id="cd09864">
    <property type="entry name" value="PIN_Fcf1-like"/>
    <property type="match status" value="1"/>
</dbReference>
<dbReference type="Gene3D" id="3.40.50.1010">
    <property type="entry name" value="5'-nuclease"/>
    <property type="match status" value="1"/>
</dbReference>
<dbReference type="InterPro" id="IPR002716">
    <property type="entry name" value="PIN_dom"/>
</dbReference>
<keyword evidence="4" id="KW-0479">Metal-binding</keyword>
<keyword evidence="5" id="KW-0863">Zinc-finger</keyword>
<dbReference type="SUPFAM" id="SSF57903">
    <property type="entry name" value="FYVE/PHD zinc finger"/>
    <property type="match status" value="1"/>
</dbReference>
<feature type="region of interest" description="Disordered" evidence="11">
    <location>
        <begin position="1"/>
        <end position="59"/>
    </location>
</feature>
<keyword evidence="13" id="KW-1185">Reference proteome</keyword>
<evidence type="ECO:0000256" key="4">
    <source>
        <dbReference type="ARBA" id="ARBA00022723"/>
    </source>
</evidence>
<dbReference type="PROSITE" id="PS51157">
    <property type="entry name" value="ZF_UBR"/>
    <property type="match status" value="1"/>
</dbReference>
<dbReference type="Proteomes" id="UP000050741">
    <property type="component" value="Unassembled WGS sequence"/>
</dbReference>
<dbReference type="SMART" id="SM00396">
    <property type="entry name" value="ZnF_UBR1"/>
    <property type="match status" value="1"/>
</dbReference>
<dbReference type="InterPro" id="IPR047506">
    <property type="entry name" value="UBR7-like_UBR-box"/>
</dbReference>
<accession>A0A183CBH7</accession>
<dbReference type="GO" id="GO:0032040">
    <property type="term" value="C:small-subunit processome"/>
    <property type="evidence" value="ECO:0007669"/>
    <property type="project" value="InterPro"/>
</dbReference>
<dbReference type="InterPro" id="IPR037503">
    <property type="entry name" value="Fcf1_PIN"/>
</dbReference>
<dbReference type="FunFam" id="3.40.50.1010:FF:000004">
    <property type="entry name" value="rRNA-processing protein FCF1 homolog"/>
    <property type="match status" value="1"/>
</dbReference>
<feature type="domain" description="UBR-type" evidence="12">
    <location>
        <begin position="93"/>
        <end position="164"/>
    </location>
</feature>
<dbReference type="CDD" id="cd19677">
    <property type="entry name" value="UBR-box_UBR7"/>
    <property type="match status" value="1"/>
</dbReference>
<dbReference type="Pfam" id="PF02207">
    <property type="entry name" value="zf-UBR"/>
    <property type="match status" value="1"/>
</dbReference>
<evidence type="ECO:0000313" key="14">
    <source>
        <dbReference type="WBParaSite" id="GPLIN_001022800"/>
    </source>
</evidence>
<evidence type="ECO:0000256" key="10">
    <source>
        <dbReference type="PROSITE-ProRule" id="PRU00508"/>
    </source>
</evidence>
<dbReference type="InterPro" id="IPR006984">
    <property type="entry name" value="Fcf1/UTP23"/>
</dbReference>
<evidence type="ECO:0000256" key="8">
    <source>
        <dbReference type="ARBA" id="ARBA00024026"/>
    </source>
</evidence>
<dbReference type="Gene3D" id="3.30.40.10">
    <property type="entry name" value="Zinc/RING finger domain, C3HC4 (zinc finger)"/>
    <property type="match status" value="1"/>
</dbReference>
<protein>
    <recommendedName>
        <fullName evidence="9">rRNA-processing protein FCF1 homolog</fullName>
    </recommendedName>
</protein>
<dbReference type="InterPro" id="IPR011011">
    <property type="entry name" value="Znf_FYVE_PHD"/>
</dbReference>
<dbReference type="GO" id="GO:0008270">
    <property type="term" value="F:zinc ion binding"/>
    <property type="evidence" value="ECO:0007669"/>
    <property type="project" value="UniProtKB-KW"/>
</dbReference>
<evidence type="ECO:0000256" key="7">
    <source>
        <dbReference type="ARBA" id="ARBA00023242"/>
    </source>
</evidence>
<evidence type="ECO:0000313" key="13">
    <source>
        <dbReference type="Proteomes" id="UP000050741"/>
    </source>
</evidence>
<dbReference type="AlphaFoldDB" id="A0A183CBH7"/>
<evidence type="ECO:0000256" key="11">
    <source>
        <dbReference type="SAM" id="MobiDB-lite"/>
    </source>
</evidence>
<feature type="compositionally biased region" description="Polar residues" evidence="11">
    <location>
        <begin position="9"/>
        <end position="39"/>
    </location>
</feature>
<keyword evidence="2" id="KW-0690">Ribosome biogenesis</keyword>
<reference evidence="14" key="2">
    <citation type="submission" date="2016-06" db="UniProtKB">
        <authorList>
            <consortium name="WormBaseParasite"/>
        </authorList>
    </citation>
    <scope>IDENTIFICATION</scope>
</reference>
<evidence type="ECO:0000256" key="1">
    <source>
        <dbReference type="ARBA" id="ARBA00004604"/>
    </source>
</evidence>
<evidence type="ECO:0000256" key="3">
    <source>
        <dbReference type="ARBA" id="ARBA00022552"/>
    </source>
</evidence>
<evidence type="ECO:0000256" key="6">
    <source>
        <dbReference type="ARBA" id="ARBA00022833"/>
    </source>
</evidence>
<dbReference type="InterPro" id="IPR013083">
    <property type="entry name" value="Znf_RING/FYVE/PHD"/>
</dbReference>
<feature type="zinc finger region" description="UBR-type" evidence="10">
    <location>
        <begin position="93"/>
        <end position="164"/>
    </location>
</feature>
<dbReference type="InterPro" id="IPR040204">
    <property type="entry name" value="UBR7"/>
</dbReference>